<feature type="compositionally biased region" description="Polar residues" evidence="1">
    <location>
        <begin position="156"/>
        <end position="167"/>
    </location>
</feature>
<evidence type="ECO:0000313" key="5">
    <source>
        <dbReference type="Proteomes" id="UP000447873"/>
    </source>
</evidence>
<proteinExistence type="predicted"/>
<gene>
    <name evidence="4" type="ORF">EG328_009966</name>
</gene>
<dbReference type="InterPro" id="IPR059009">
    <property type="entry name" value="Znf_C2H2_17_1st"/>
</dbReference>
<feature type="region of interest" description="Disordered" evidence="1">
    <location>
        <begin position="377"/>
        <end position="412"/>
    </location>
</feature>
<evidence type="ECO:0000256" key="1">
    <source>
        <dbReference type="SAM" id="MobiDB-lite"/>
    </source>
</evidence>
<accession>A0A8H3U7Y6</accession>
<dbReference type="Pfam" id="PF26177">
    <property type="entry name" value="zf_C2H2_17_1st"/>
    <property type="match status" value="1"/>
</dbReference>
<dbReference type="Proteomes" id="UP000447873">
    <property type="component" value="Unassembled WGS sequence"/>
</dbReference>
<dbReference type="InterPro" id="IPR059095">
    <property type="entry name" value="Znf_C2H2_17_2nd"/>
</dbReference>
<dbReference type="EMBL" id="WNWS01000622">
    <property type="protein sequence ID" value="KAE9965114.1"/>
    <property type="molecule type" value="Genomic_DNA"/>
</dbReference>
<organism evidence="4 5">
    <name type="scientific">Venturia inaequalis</name>
    <name type="common">Apple scab fungus</name>
    <dbReference type="NCBI Taxonomy" id="5025"/>
    <lineage>
        <taxon>Eukaryota</taxon>
        <taxon>Fungi</taxon>
        <taxon>Dikarya</taxon>
        <taxon>Ascomycota</taxon>
        <taxon>Pezizomycotina</taxon>
        <taxon>Dothideomycetes</taxon>
        <taxon>Pleosporomycetidae</taxon>
        <taxon>Venturiales</taxon>
        <taxon>Venturiaceae</taxon>
        <taxon>Venturia</taxon>
    </lineage>
</organism>
<feature type="domain" description="C2H2-domain containing protein second zinc finger" evidence="2">
    <location>
        <begin position="345"/>
        <end position="374"/>
    </location>
</feature>
<evidence type="ECO:0000259" key="2">
    <source>
        <dbReference type="Pfam" id="PF26176"/>
    </source>
</evidence>
<feature type="region of interest" description="Disordered" evidence="1">
    <location>
        <begin position="154"/>
        <end position="185"/>
    </location>
</feature>
<feature type="compositionally biased region" description="Polar residues" evidence="1">
    <location>
        <begin position="390"/>
        <end position="402"/>
    </location>
</feature>
<reference evidence="4 5" key="1">
    <citation type="submission" date="2018-12" db="EMBL/GenBank/DDBJ databases">
        <title>Venturia inaequalis Genome Resource.</title>
        <authorList>
            <person name="Lichtner F.J."/>
        </authorList>
    </citation>
    <scope>NUCLEOTIDE SEQUENCE [LARGE SCALE GENOMIC DNA]</scope>
    <source>
        <strain evidence="4 5">120213</strain>
    </source>
</reference>
<protein>
    <submittedName>
        <fullName evidence="4">Uncharacterized protein</fullName>
    </submittedName>
</protein>
<comment type="caution">
    <text evidence="4">The sequence shown here is derived from an EMBL/GenBank/DDBJ whole genome shotgun (WGS) entry which is preliminary data.</text>
</comment>
<feature type="domain" description="C2H2-domain containing protein first zinc finger" evidence="3">
    <location>
        <begin position="308"/>
        <end position="336"/>
    </location>
</feature>
<dbReference type="AlphaFoldDB" id="A0A8H3U7Y6"/>
<evidence type="ECO:0000259" key="3">
    <source>
        <dbReference type="Pfam" id="PF26177"/>
    </source>
</evidence>
<dbReference type="Pfam" id="PF26176">
    <property type="entry name" value="zf_C2H2_17_2"/>
    <property type="match status" value="1"/>
</dbReference>
<name>A0A8H3U7Y6_VENIN</name>
<sequence length="470" mass="51853">MWSSTVLRVRSLASDVTGAASCFVPDLPAEELLPTMDGRCPDSSFYNYSSPLFAKPQEVAMWNATVPNPFGAGQQDELTDDFLVFPSEFQAYDSGFAPQSANYQHSESSFDFKNSESSFDFSHQSGSQYDPYSSYTQTSASNLDLAMPVSRKPTRNILSHRSSSNAVPNLDRRRQSAQSAAASSILRPSSTYTDTSFAIHSGAMSPISATGHFFSAAQETYPYEANDFLDFNAGPELSAAGSPPPGSDEDNSGSSSHGDVPPRSHPLYNVLPAEDGYYHCPFVATENCGHEPKQLKCEYDKHIDSHLKPFRCKSNKCNDLQFSSTACLLRHEREAHDMHGHAESLCEYPPCNRSQPGQGFRRSYNCKDHMTRCHGWVDTAPNPDKKRRSTTSSGSGKNGITKSKNKMPSKKQQIATLKQQWSERKAAMEQLCKMLAPDGPLFSMQITQIQHETELIAQISAEISRLSSKG</sequence>
<evidence type="ECO:0000313" key="4">
    <source>
        <dbReference type="EMBL" id="KAE9965114.1"/>
    </source>
</evidence>
<feature type="region of interest" description="Disordered" evidence="1">
    <location>
        <begin position="234"/>
        <end position="267"/>
    </location>
</feature>